<organism evidence="1 2">
    <name type="scientific">Postia placenta MAD-698-R-SB12</name>
    <dbReference type="NCBI Taxonomy" id="670580"/>
    <lineage>
        <taxon>Eukaryota</taxon>
        <taxon>Fungi</taxon>
        <taxon>Dikarya</taxon>
        <taxon>Basidiomycota</taxon>
        <taxon>Agaricomycotina</taxon>
        <taxon>Agaricomycetes</taxon>
        <taxon>Polyporales</taxon>
        <taxon>Adustoporiaceae</taxon>
        <taxon>Rhodonia</taxon>
    </lineage>
</organism>
<dbReference type="AlphaFoldDB" id="A0A1X6ML61"/>
<keyword evidence="2" id="KW-1185">Reference proteome</keyword>
<feature type="non-terminal residue" evidence="1">
    <location>
        <position position="1"/>
    </location>
</feature>
<dbReference type="Proteomes" id="UP000194127">
    <property type="component" value="Unassembled WGS sequence"/>
</dbReference>
<gene>
    <name evidence="1" type="ORF">POSPLADRAFT_1158517</name>
</gene>
<dbReference type="EMBL" id="KZ110611">
    <property type="protein sequence ID" value="OSX56803.1"/>
    <property type="molecule type" value="Genomic_DNA"/>
</dbReference>
<evidence type="ECO:0000313" key="2">
    <source>
        <dbReference type="Proteomes" id="UP000194127"/>
    </source>
</evidence>
<dbReference type="RefSeq" id="XP_024333597.1">
    <property type="nucleotide sequence ID" value="XM_024487326.1"/>
</dbReference>
<proteinExistence type="predicted"/>
<name>A0A1X6ML61_9APHY</name>
<reference evidence="1 2" key="1">
    <citation type="submission" date="2017-04" db="EMBL/GenBank/DDBJ databases">
        <title>Genome Sequence of the Model Brown-Rot Fungus Postia placenta SB12.</title>
        <authorList>
            <consortium name="DOE Joint Genome Institute"/>
            <person name="Gaskell J."/>
            <person name="Kersten P."/>
            <person name="Larrondo L.F."/>
            <person name="Canessa P."/>
            <person name="Martinez D."/>
            <person name="Hibbett D."/>
            <person name="Schmoll M."/>
            <person name="Kubicek C.P."/>
            <person name="Martinez A.T."/>
            <person name="Yadav J."/>
            <person name="Master E."/>
            <person name="Magnuson J.K."/>
            <person name="James T."/>
            <person name="Yaver D."/>
            <person name="Berka R."/>
            <person name="Labutti K."/>
            <person name="Lipzen A."/>
            <person name="Aerts A."/>
            <person name="Barry K."/>
            <person name="Henrissat B."/>
            <person name="Blanchette R."/>
            <person name="Grigoriev I."/>
            <person name="Cullen D."/>
        </authorList>
    </citation>
    <scope>NUCLEOTIDE SEQUENCE [LARGE SCALE GENOMIC DNA]</scope>
    <source>
        <strain evidence="1 2">MAD-698-R-SB12</strain>
    </source>
</reference>
<evidence type="ECO:0000313" key="1">
    <source>
        <dbReference type="EMBL" id="OSX56803.1"/>
    </source>
</evidence>
<dbReference type="GeneID" id="36332275"/>
<sequence length="124" mass="13172">AQALAQGLEGDLLALDWTWQQFGEGGRTVWDVDVDEVLRAECVNLALTGSHVGWGEDGEGQEVETEVPRAVEAGLYTGEDKGRLCALVCAQLVRAQHANAAPGAGESERLCQQSPSCAAHCRPI</sequence>
<accession>A0A1X6ML61</accession>
<protein>
    <submittedName>
        <fullName evidence="1">Uncharacterized protein</fullName>
    </submittedName>
</protein>